<keyword evidence="18" id="KW-1185">Reference proteome</keyword>
<protein>
    <submittedName>
        <fullName evidence="17">Penicillin-binding protein</fullName>
    </submittedName>
</protein>
<evidence type="ECO:0000256" key="3">
    <source>
        <dbReference type="ARBA" id="ARBA00007739"/>
    </source>
</evidence>
<comment type="pathway">
    <text evidence="1">Cell wall biogenesis; peptidoglycan biosynthesis.</text>
</comment>
<evidence type="ECO:0000259" key="16">
    <source>
        <dbReference type="Pfam" id="PF00912"/>
    </source>
</evidence>
<dbReference type="Pfam" id="PF00912">
    <property type="entry name" value="Transgly"/>
    <property type="match status" value="1"/>
</dbReference>
<dbReference type="GO" id="GO:0071555">
    <property type="term" value="P:cell wall organization"/>
    <property type="evidence" value="ECO:0007669"/>
    <property type="project" value="UniProtKB-KW"/>
</dbReference>
<dbReference type="GO" id="GO:0006508">
    <property type="term" value="P:proteolysis"/>
    <property type="evidence" value="ECO:0007669"/>
    <property type="project" value="UniProtKB-KW"/>
</dbReference>
<keyword evidence="4" id="KW-0121">Carboxypeptidase</keyword>
<dbReference type="AlphaFoldDB" id="E0TCZ3"/>
<dbReference type="PANTHER" id="PTHR32282">
    <property type="entry name" value="BINDING PROTEIN TRANSPEPTIDASE, PUTATIVE-RELATED"/>
    <property type="match status" value="1"/>
</dbReference>
<feature type="domain" description="Penicillin-binding protein transpeptidase" evidence="15">
    <location>
        <begin position="311"/>
        <end position="540"/>
    </location>
</feature>
<dbReference type="Proteomes" id="UP000001302">
    <property type="component" value="Chromosome"/>
</dbReference>
<evidence type="ECO:0000313" key="18">
    <source>
        <dbReference type="Proteomes" id="UP000001302"/>
    </source>
</evidence>
<sequence length="634" mass="68745">MALRASSLLLPLIAVLLGASVIFLGELPPIDGLETARKQPRIVVLDRRGDVIGIRGQDRGEPIDAATLPDHVKAAFLATEDRNFYHHIGINPVAITRAIVVNMRAGTVQQGGSTITQQLVKNLLLTPERSMKRKVQEMILALRIEAAYTKDEILSFYLNAVYFGNGAYGIEAAARRYFQKAPASLSVPEAALLAGLLKAPSRYAPTADKDRAIQRAKVVINAMVETGAIDSDDAATYSFEGVASIEQADSPTAWAADAAIAELYGLVDEAKGRDLTIHTTIDSELSRRTAAAQERLWATDSLLTDDVELAALILDENGAIRVMIGGRSYRSSAYNRATRANRQPGSVFKPVVYLTALEQGWRPDDKIADTPFTVDGYAPTNYSRRYSGIVTIEEAMRRSLNVATVRLQEQIGRERVVETAQRLGLPARDVGPSLALGTLQAAPLDIASAYLPLSAGGQRAVPFMVTKATGAEDQLIYRRRPPRPMAAVVDKDDLVAFDHMMRAVVERGTGRAAAVPGHYAAGKTGTSQDNRDGWFAGYASGRVGVVWIGRDDDRPVRGGGRALTGGGPPAKLWGEMMTAALRGVPPRQPTPWVPETDGMRLFDHLTRILAGREEDLPRRRDGISALINRAEEAR</sequence>
<dbReference type="GO" id="GO:0009002">
    <property type="term" value="F:serine-type D-Ala-D-Ala carboxypeptidase activity"/>
    <property type="evidence" value="ECO:0007669"/>
    <property type="project" value="UniProtKB-EC"/>
</dbReference>
<evidence type="ECO:0000256" key="1">
    <source>
        <dbReference type="ARBA" id="ARBA00004752"/>
    </source>
</evidence>
<dbReference type="Gene3D" id="3.40.710.10">
    <property type="entry name" value="DD-peptidase/beta-lactamase superfamily"/>
    <property type="match status" value="1"/>
</dbReference>
<accession>E0TCZ3</accession>
<dbReference type="GO" id="GO:0009252">
    <property type="term" value="P:peptidoglycan biosynthetic process"/>
    <property type="evidence" value="ECO:0007669"/>
    <property type="project" value="UniProtKB-UniPathway"/>
</dbReference>
<comment type="catalytic activity">
    <reaction evidence="13">
        <text>Preferential cleavage: (Ac)2-L-Lys-D-Ala-|-D-Ala. Also transpeptidation of peptidyl-alanyl moieties that are N-acyl substituents of D-alanine.</text>
        <dbReference type="EC" id="3.4.16.4"/>
    </reaction>
</comment>
<dbReference type="GO" id="GO:0030288">
    <property type="term" value="C:outer membrane-bounded periplasmic space"/>
    <property type="evidence" value="ECO:0007669"/>
    <property type="project" value="TreeGrafter"/>
</dbReference>
<dbReference type="GO" id="GO:0008658">
    <property type="term" value="F:penicillin binding"/>
    <property type="evidence" value="ECO:0007669"/>
    <property type="project" value="InterPro"/>
</dbReference>
<proteinExistence type="inferred from homology"/>
<reference evidence="17 18" key="2">
    <citation type="journal article" date="2011" name="J. Bacteriol.">
        <title>Complete genome sequence of strain HTCC2503T of Parvularcula bermudensis, the type species of the order "Parvularculales" in the class Alphaproteobacteria.</title>
        <authorList>
            <person name="Oh H.M."/>
            <person name="Kang I."/>
            <person name="Vergin K.L."/>
            <person name="Kang D."/>
            <person name="Rhee K.H."/>
            <person name="Giovannoni S.J."/>
            <person name="Cho J.C."/>
        </authorList>
    </citation>
    <scope>NUCLEOTIDE SEQUENCE [LARGE SCALE GENOMIC DNA]</scope>
    <source>
        <strain evidence="18">ATCC BAA-594 / HTCC2503 / KCTC 12087</strain>
    </source>
</reference>
<evidence type="ECO:0000256" key="7">
    <source>
        <dbReference type="ARBA" id="ARBA00022679"/>
    </source>
</evidence>
<comment type="similarity">
    <text evidence="3">In the N-terminal section; belongs to the glycosyltransferase 51 family.</text>
</comment>
<dbReference type="HOGENOM" id="CLU_006354_2_7_5"/>
<keyword evidence="8" id="KW-0378">Hydrolase</keyword>
<dbReference type="SUPFAM" id="SSF53955">
    <property type="entry name" value="Lysozyme-like"/>
    <property type="match status" value="1"/>
</dbReference>
<dbReference type="CAZy" id="GT51">
    <property type="family name" value="Glycosyltransferase Family 51"/>
</dbReference>
<keyword evidence="5" id="KW-0645">Protease</keyword>
<dbReference type="GO" id="GO:0008955">
    <property type="term" value="F:peptidoglycan glycosyltransferase activity"/>
    <property type="evidence" value="ECO:0007669"/>
    <property type="project" value="UniProtKB-EC"/>
</dbReference>
<dbReference type="Gene3D" id="1.10.3810.10">
    <property type="entry name" value="Biosynthetic peptidoglycan transglycosylase-like"/>
    <property type="match status" value="1"/>
</dbReference>
<evidence type="ECO:0000259" key="15">
    <source>
        <dbReference type="Pfam" id="PF00905"/>
    </source>
</evidence>
<dbReference type="InterPro" id="IPR012338">
    <property type="entry name" value="Beta-lactam/transpept-like"/>
</dbReference>
<dbReference type="eggNOG" id="COG0744">
    <property type="taxonomic scope" value="Bacteria"/>
</dbReference>
<evidence type="ECO:0000256" key="10">
    <source>
        <dbReference type="ARBA" id="ARBA00022984"/>
    </source>
</evidence>
<evidence type="ECO:0000256" key="12">
    <source>
        <dbReference type="ARBA" id="ARBA00023316"/>
    </source>
</evidence>
<evidence type="ECO:0000256" key="13">
    <source>
        <dbReference type="ARBA" id="ARBA00034000"/>
    </source>
</evidence>
<comment type="similarity">
    <text evidence="2">In the C-terminal section; belongs to the transpeptidase family.</text>
</comment>
<dbReference type="STRING" id="314260.PB2503_02877"/>
<dbReference type="KEGG" id="pbr:PB2503_02877"/>
<keyword evidence="12" id="KW-0961">Cell wall biogenesis/degradation</keyword>
<comment type="catalytic activity">
    <reaction evidence="14">
        <text>[GlcNAc-(1-&gt;4)-Mur2Ac(oyl-L-Ala-gamma-D-Glu-L-Lys-D-Ala-D-Ala)](n)-di-trans,octa-cis-undecaprenyl diphosphate + beta-D-GlcNAc-(1-&gt;4)-Mur2Ac(oyl-L-Ala-gamma-D-Glu-L-Lys-D-Ala-D-Ala)-di-trans,octa-cis-undecaprenyl diphosphate = [GlcNAc-(1-&gt;4)-Mur2Ac(oyl-L-Ala-gamma-D-Glu-L-Lys-D-Ala-D-Ala)](n+1)-di-trans,octa-cis-undecaprenyl diphosphate + di-trans,octa-cis-undecaprenyl diphosphate + H(+)</text>
        <dbReference type="Rhea" id="RHEA:23708"/>
        <dbReference type="Rhea" id="RHEA-COMP:9602"/>
        <dbReference type="Rhea" id="RHEA-COMP:9603"/>
        <dbReference type="ChEBI" id="CHEBI:15378"/>
        <dbReference type="ChEBI" id="CHEBI:58405"/>
        <dbReference type="ChEBI" id="CHEBI:60033"/>
        <dbReference type="ChEBI" id="CHEBI:78435"/>
        <dbReference type="EC" id="2.4.99.28"/>
    </reaction>
</comment>
<dbReference type="NCBIfam" id="TIGR02074">
    <property type="entry name" value="PBP_1a_fam"/>
    <property type="match status" value="1"/>
</dbReference>
<evidence type="ECO:0000256" key="2">
    <source>
        <dbReference type="ARBA" id="ARBA00007090"/>
    </source>
</evidence>
<dbReference type="InterPro" id="IPR001460">
    <property type="entry name" value="PCN-bd_Tpept"/>
</dbReference>
<evidence type="ECO:0000256" key="6">
    <source>
        <dbReference type="ARBA" id="ARBA00022676"/>
    </source>
</evidence>
<keyword evidence="6" id="KW-0328">Glycosyltransferase</keyword>
<keyword evidence="9" id="KW-0133">Cell shape</keyword>
<dbReference type="EMBL" id="CP002156">
    <property type="protein sequence ID" value="ADM08652.1"/>
    <property type="molecule type" value="Genomic_DNA"/>
</dbReference>
<dbReference type="GO" id="GO:0008360">
    <property type="term" value="P:regulation of cell shape"/>
    <property type="evidence" value="ECO:0007669"/>
    <property type="project" value="UniProtKB-KW"/>
</dbReference>
<dbReference type="InterPro" id="IPR001264">
    <property type="entry name" value="Glyco_trans_51"/>
</dbReference>
<dbReference type="FunFam" id="1.10.3810.10:FF:000001">
    <property type="entry name" value="Penicillin-binding protein 1A"/>
    <property type="match status" value="1"/>
</dbReference>
<keyword evidence="10" id="KW-0573">Peptidoglycan synthesis</keyword>
<dbReference type="UniPathway" id="UPA00219"/>
<evidence type="ECO:0000256" key="4">
    <source>
        <dbReference type="ARBA" id="ARBA00022645"/>
    </source>
</evidence>
<dbReference type="SUPFAM" id="SSF56601">
    <property type="entry name" value="beta-lactamase/transpeptidase-like"/>
    <property type="match status" value="1"/>
</dbReference>
<evidence type="ECO:0000256" key="8">
    <source>
        <dbReference type="ARBA" id="ARBA00022801"/>
    </source>
</evidence>
<keyword evidence="11" id="KW-0511">Multifunctional enzyme</keyword>
<evidence type="ECO:0000256" key="5">
    <source>
        <dbReference type="ARBA" id="ARBA00022670"/>
    </source>
</evidence>
<evidence type="ECO:0000256" key="9">
    <source>
        <dbReference type="ARBA" id="ARBA00022960"/>
    </source>
</evidence>
<reference evidence="18" key="1">
    <citation type="submission" date="2010-08" db="EMBL/GenBank/DDBJ databases">
        <title>Genome sequence of Parvularcula bermudensis HTCC2503.</title>
        <authorList>
            <person name="Kang D.-M."/>
            <person name="Oh H.-M."/>
            <person name="Cho J.-C."/>
        </authorList>
    </citation>
    <scope>NUCLEOTIDE SEQUENCE [LARGE SCALE GENOMIC DNA]</scope>
    <source>
        <strain evidence="18">ATCC BAA-594 / HTCC2503 / KCTC 12087</strain>
    </source>
</reference>
<evidence type="ECO:0000256" key="14">
    <source>
        <dbReference type="ARBA" id="ARBA00049902"/>
    </source>
</evidence>
<keyword evidence="7" id="KW-0808">Transferase</keyword>
<evidence type="ECO:0000313" key="17">
    <source>
        <dbReference type="EMBL" id="ADM08652.1"/>
    </source>
</evidence>
<dbReference type="PANTHER" id="PTHR32282:SF33">
    <property type="entry name" value="PEPTIDOGLYCAN GLYCOSYLTRANSFERASE"/>
    <property type="match status" value="1"/>
</dbReference>
<dbReference type="InterPro" id="IPR036950">
    <property type="entry name" value="PBP_transglycosylase"/>
</dbReference>
<name>E0TCZ3_PARBH</name>
<evidence type="ECO:0000256" key="11">
    <source>
        <dbReference type="ARBA" id="ARBA00023268"/>
    </source>
</evidence>
<gene>
    <name evidence="17" type="ordered locus">PB2503_02877</name>
</gene>
<feature type="domain" description="Glycosyl transferase family 51" evidence="16">
    <location>
        <begin position="57"/>
        <end position="223"/>
    </location>
</feature>
<organism evidence="17 18">
    <name type="scientific">Parvularcula bermudensis (strain ATCC BAA-594 / HTCC2503 / KCTC 12087)</name>
    <dbReference type="NCBI Taxonomy" id="314260"/>
    <lineage>
        <taxon>Bacteria</taxon>
        <taxon>Pseudomonadati</taxon>
        <taxon>Pseudomonadota</taxon>
        <taxon>Alphaproteobacteria</taxon>
        <taxon>Parvularculales</taxon>
        <taxon>Parvularculaceae</taxon>
        <taxon>Parvularcula</taxon>
    </lineage>
</organism>
<dbReference type="InterPro" id="IPR023346">
    <property type="entry name" value="Lysozyme-like_dom_sf"/>
</dbReference>
<dbReference type="Pfam" id="PF00905">
    <property type="entry name" value="Transpeptidase"/>
    <property type="match status" value="1"/>
</dbReference>
<dbReference type="InterPro" id="IPR050396">
    <property type="entry name" value="Glycosyltr_51/Transpeptidase"/>
</dbReference>